<evidence type="ECO:0000313" key="3">
    <source>
        <dbReference type="Proteomes" id="UP000464374"/>
    </source>
</evidence>
<dbReference type="Proteomes" id="UP000464374">
    <property type="component" value="Chromosome"/>
</dbReference>
<dbReference type="Pfam" id="PF09605">
    <property type="entry name" value="Trep_Strep"/>
    <property type="match status" value="1"/>
</dbReference>
<dbReference type="NCBIfam" id="TIGR02185">
    <property type="entry name" value="Trep_Strep"/>
    <property type="match status" value="1"/>
</dbReference>
<feature type="transmembrane region" description="Helical" evidence="1">
    <location>
        <begin position="65"/>
        <end position="84"/>
    </location>
</feature>
<dbReference type="KEGG" id="trz:GWP43_00385"/>
<keyword evidence="1" id="KW-0472">Membrane</keyword>
<accession>A0A6P1XXM0</accession>
<keyword evidence="1" id="KW-1133">Transmembrane helix</keyword>
<keyword evidence="1" id="KW-0812">Transmembrane</keyword>
<feature type="transmembrane region" description="Helical" evidence="1">
    <location>
        <begin position="38"/>
        <end position="58"/>
    </location>
</feature>
<dbReference type="AlphaFoldDB" id="A0A6P1XXM0"/>
<protein>
    <submittedName>
        <fullName evidence="2">MptD family putative ECF transporter S component</fullName>
    </submittedName>
</protein>
<feature type="transmembrane region" description="Helical" evidence="1">
    <location>
        <begin position="12"/>
        <end position="32"/>
    </location>
</feature>
<evidence type="ECO:0000256" key="1">
    <source>
        <dbReference type="SAM" id="Phobius"/>
    </source>
</evidence>
<organism evidence="2 3">
    <name type="scientific">Treponema vincentii</name>
    <dbReference type="NCBI Taxonomy" id="69710"/>
    <lineage>
        <taxon>Bacteria</taxon>
        <taxon>Pseudomonadati</taxon>
        <taxon>Spirochaetota</taxon>
        <taxon>Spirochaetia</taxon>
        <taxon>Spirochaetales</taxon>
        <taxon>Treponemataceae</taxon>
        <taxon>Treponema</taxon>
    </lineage>
</organism>
<reference evidence="2 3" key="1">
    <citation type="submission" date="2020-01" db="EMBL/GenBank/DDBJ databases">
        <title>Complete genome sequence of a human oral phylogroup 1 Treponema sp. strain ATCC 700766, originally isolated from periodontitis dental plaque.</title>
        <authorList>
            <person name="Chan Y."/>
            <person name="Huo Y.-B."/>
            <person name="Yu X.-L."/>
            <person name="Zeng H."/>
            <person name="Leung W.-K."/>
            <person name="Watt R.M."/>
        </authorList>
    </citation>
    <scope>NUCLEOTIDE SEQUENCE [LARGE SCALE GENOMIC DNA]</scope>
    <source>
        <strain evidence="2 3">OMZ 804</strain>
    </source>
</reference>
<sequence>MEQKKLQTKDFISIGIFSLIYSVVAFVVGGIAQMTPLTFPLMPACIALFTGTVFMLYVAKIPKRGALTCLGVIGGILLFITGMFWMMSLFFVLFGIAADCICASGHFRSFKKNLTAYCIMALAPFGAYVPMALLPAQFDAFMKKKGNTAAFEQIIHTIGTSVWVLPAMIAITLLCAILGGLIGKRILRKHFEKAGIV</sequence>
<gene>
    <name evidence="2" type="ORF">GWP43_00385</name>
</gene>
<dbReference type="RefSeq" id="WP_162661982.1">
    <property type="nucleotide sequence ID" value="NZ_CP048020.1"/>
</dbReference>
<feature type="transmembrane region" description="Helical" evidence="1">
    <location>
        <begin position="90"/>
        <end position="107"/>
    </location>
</feature>
<feature type="transmembrane region" description="Helical" evidence="1">
    <location>
        <begin position="114"/>
        <end position="134"/>
    </location>
</feature>
<evidence type="ECO:0000313" key="2">
    <source>
        <dbReference type="EMBL" id="QHX42167.1"/>
    </source>
</evidence>
<dbReference type="InterPro" id="IPR011733">
    <property type="entry name" value="CHP02185_IM"/>
</dbReference>
<dbReference type="EMBL" id="CP048020">
    <property type="protein sequence ID" value="QHX42167.1"/>
    <property type="molecule type" value="Genomic_DNA"/>
</dbReference>
<name>A0A6P1XXM0_9SPIR</name>
<feature type="transmembrane region" description="Helical" evidence="1">
    <location>
        <begin position="154"/>
        <end position="183"/>
    </location>
</feature>
<proteinExistence type="predicted"/>